<evidence type="ECO:0000313" key="1">
    <source>
        <dbReference type="EMBL" id="KAF2231804.1"/>
    </source>
</evidence>
<name>A0A6A6H159_VIRVR</name>
<protein>
    <submittedName>
        <fullName evidence="1">Uncharacterized protein</fullName>
    </submittedName>
</protein>
<evidence type="ECO:0000313" key="2">
    <source>
        <dbReference type="Proteomes" id="UP000800092"/>
    </source>
</evidence>
<dbReference type="Proteomes" id="UP000800092">
    <property type="component" value="Unassembled WGS sequence"/>
</dbReference>
<keyword evidence="2" id="KW-1185">Reference proteome</keyword>
<gene>
    <name evidence="1" type="ORF">EV356DRAFT_279213</name>
</gene>
<dbReference type="OrthoDB" id="3946212at2759"/>
<reference evidence="1" key="1">
    <citation type="journal article" date="2020" name="Stud. Mycol.">
        <title>101 Dothideomycetes genomes: a test case for predicting lifestyles and emergence of pathogens.</title>
        <authorList>
            <person name="Haridas S."/>
            <person name="Albert R."/>
            <person name="Binder M."/>
            <person name="Bloem J."/>
            <person name="Labutti K."/>
            <person name="Salamov A."/>
            <person name="Andreopoulos B."/>
            <person name="Baker S."/>
            <person name="Barry K."/>
            <person name="Bills G."/>
            <person name="Bluhm B."/>
            <person name="Cannon C."/>
            <person name="Castanera R."/>
            <person name="Culley D."/>
            <person name="Daum C."/>
            <person name="Ezra D."/>
            <person name="Gonzalez J."/>
            <person name="Henrissat B."/>
            <person name="Kuo A."/>
            <person name="Liang C."/>
            <person name="Lipzen A."/>
            <person name="Lutzoni F."/>
            <person name="Magnuson J."/>
            <person name="Mondo S."/>
            <person name="Nolan M."/>
            <person name="Ohm R."/>
            <person name="Pangilinan J."/>
            <person name="Park H.-J."/>
            <person name="Ramirez L."/>
            <person name="Alfaro M."/>
            <person name="Sun H."/>
            <person name="Tritt A."/>
            <person name="Yoshinaga Y."/>
            <person name="Zwiers L.-H."/>
            <person name="Turgeon B."/>
            <person name="Goodwin S."/>
            <person name="Spatafora J."/>
            <person name="Crous P."/>
            <person name="Grigoriev I."/>
        </authorList>
    </citation>
    <scope>NUCLEOTIDE SEQUENCE</scope>
    <source>
        <strain evidence="1">Tuck. ex Michener</strain>
    </source>
</reference>
<accession>A0A6A6H159</accession>
<proteinExistence type="predicted"/>
<sequence>MRILKDWTSSQIRMDDRGIPWSKADFETLNEPWGLIFSICSNFAKRVPLREALAEGWLAYTQQALLASSTQQQNLRQSMWYYLRGETPLTWPQDHPFDPDGELERYVGTLNQREQVLVHFIVGEMLASLQYTGVVKEGNLFKISWPRIEDSQVAYHFQCSQVKQEWVHLLQDTDRVVTFAIATNNCLVEEKQSWQPCKNHGKTIATLEALVLLDTRVIPARGTSAGWRFSGEVCYLIADGPRNSRAPSTTTRIVCKVQHKSSVRELIVLGHGDLWERVCVHLGWSSQRVREADRRLHPDYDGSEPVFVTDFENWRDARLV</sequence>
<dbReference type="AlphaFoldDB" id="A0A6A6H159"/>
<organism evidence="1 2">
    <name type="scientific">Viridothelium virens</name>
    <name type="common">Speckled blister lichen</name>
    <name type="synonym">Trypethelium virens</name>
    <dbReference type="NCBI Taxonomy" id="1048519"/>
    <lineage>
        <taxon>Eukaryota</taxon>
        <taxon>Fungi</taxon>
        <taxon>Dikarya</taxon>
        <taxon>Ascomycota</taxon>
        <taxon>Pezizomycotina</taxon>
        <taxon>Dothideomycetes</taxon>
        <taxon>Dothideomycetes incertae sedis</taxon>
        <taxon>Trypetheliales</taxon>
        <taxon>Trypetheliaceae</taxon>
        <taxon>Viridothelium</taxon>
    </lineage>
</organism>
<dbReference type="EMBL" id="ML991822">
    <property type="protein sequence ID" value="KAF2231804.1"/>
    <property type="molecule type" value="Genomic_DNA"/>
</dbReference>